<comment type="caution">
    <text evidence="5">The sequence shown here is derived from an EMBL/GenBank/DDBJ whole genome shotgun (WGS) entry which is preliminary data.</text>
</comment>
<feature type="domain" description="Bacillithiol biosynthesis BshC C-terminal coiled-coil" evidence="4">
    <location>
        <begin position="391"/>
        <end position="549"/>
    </location>
</feature>
<evidence type="ECO:0000313" key="5">
    <source>
        <dbReference type="EMBL" id="MFB9325435.1"/>
    </source>
</evidence>
<dbReference type="PIRSF" id="PIRSF012535">
    <property type="entry name" value="UCP012535"/>
    <property type="match status" value="1"/>
</dbReference>
<dbReference type="HAMAP" id="MF_01867">
    <property type="entry name" value="BshC"/>
    <property type="match status" value="1"/>
</dbReference>
<dbReference type="NCBIfam" id="TIGR03998">
    <property type="entry name" value="thiol_BshC"/>
    <property type="match status" value="1"/>
</dbReference>
<protein>
    <recommendedName>
        <fullName evidence="2">Putative cysteine ligase BshC</fullName>
        <ecNumber evidence="2">6.-.-.-</ecNumber>
    </recommendedName>
</protein>
<dbReference type="Pfam" id="PF24850">
    <property type="entry name" value="CC_BshC"/>
    <property type="match status" value="1"/>
</dbReference>
<gene>
    <name evidence="2 5" type="primary">bshC</name>
    <name evidence="5" type="ORF">ACFFSY_05815</name>
</gene>
<evidence type="ECO:0000259" key="4">
    <source>
        <dbReference type="Pfam" id="PF24850"/>
    </source>
</evidence>
<dbReference type="Pfam" id="PF10079">
    <property type="entry name" value="Rossmann-like_BshC"/>
    <property type="match status" value="1"/>
</dbReference>
<dbReference type="RefSeq" id="WP_377491245.1">
    <property type="nucleotide sequence ID" value="NZ_JBHMDO010000010.1"/>
</dbReference>
<keyword evidence="1 2" id="KW-0436">Ligase</keyword>
<dbReference type="InterPro" id="IPR011199">
    <property type="entry name" value="Bacillithiol_biosynth_BshC"/>
</dbReference>
<dbReference type="EC" id="6.-.-.-" evidence="2"/>
<keyword evidence="6" id="KW-1185">Reference proteome</keyword>
<feature type="domain" description="Bacillithiol biosynthesis BshC N-terminal Rossmann-like" evidence="3">
    <location>
        <begin position="1"/>
        <end position="389"/>
    </location>
</feature>
<evidence type="ECO:0000256" key="2">
    <source>
        <dbReference type="HAMAP-Rule" id="MF_01867"/>
    </source>
</evidence>
<proteinExistence type="inferred from homology"/>
<evidence type="ECO:0000259" key="3">
    <source>
        <dbReference type="Pfam" id="PF10079"/>
    </source>
</evidence>
<reference evidence="5 6" key="1">
    <citation type="submission" date="2024-09" db="EMBL/GenBank/DDBJ databases">
        <authorList>
            <person name="Sun Q."/>
            <person name="Mori K."/>
        </authorList>
    </citation>
    <scope>NUCLEOTIDE SEQUENCE [LARGE SCALE GENOMIC DNA]</scope>
    <source>
        <strain evidence="5 6">TISTR 2452</strain>
    </source>
</reference>
<accession>A0ABV5KJN3</accession>
<dbReference type="InterPro" id="IPR055399">
    <property type="entry name" value="CC_BshC"/>
</dbReference>
<evidence type="ECO:0000256" key="1">
    <source>
        <dbReference type="ARBA" id="ARBA00022598"/>
    </source>
</evidence>
<evidence type="ECO:0000313" key="6">
    <source>
        <dbReference type="Proteomes" id="UP001589747"/>
    </source>
</evidence>
<name>A0ABV5KJN3_9BACL</name>
<comment type="function">
    <text evidence="2">Involved in bacillithiol (BSH) biosynthesis. May catalyze the last step of the pathway, the addition of cysteine to glucosamine malate (GlcN-Mal) to generate BSH.</text>
</comment>
<comment type="similarity">
    <text evidence="2">Belongs to the BshC family.</text>
</comment>
<dbReference type="InterPro" id="IPR055398">
    <property type="entry name" value="Rossmann-like_BshC"/>
</dbReference>
<dbReference type="EMBL" id="JBHMDO010000010">
    <property type="protein sequence ID" value="MFB9325435.1"/>
    <property type="molecule type" value="Genomic_DNA"/>
</dbReference>
<dbReference type="Proteomes" id="UP001589747">
    <property type="component" value="Unassembled WGS sequence"/>
</dbReference>
<organism evidence="5 6">
    <name type="scientific">Paenibacillus aurantiacus</name>
    <dbReference type="NCBI Taxonomy" id="1936118"/>
    <lineage>
        <taxon>Bacteria</taxon>
        <taxon>Bacillati</taxon>
        <taxon>Bacillota</taxon>
        <taxon>Bacilli</taxon>
        <taxon>Bacillales</taxon>
        <taxon>Paenibacillaceae</taxon>
        <taxon>Paenibacillus</taxon>
    </lineage>
</organism>
<sequence length="549" mass="61436">MDIVSFPLPSSQPLAEAYCAQSDSRVSALFGRHPSEEGAWQARYAYLQEKSGQRVPAEQLARVLLDYNRRFGADEVVSRNIEAIAQGAPVIVGGQQAGLWTGPLLVIHKAVTIIQAAKHAESRIGRPVVPVFWIAGEDHDWDEANHAYLQGAGEEPRKIAVAHPGGSKTSVSRTLLAEADLKAAIQELAAVLSDSPNKQQLLAMLQAAADKSETLTDWFSHVLAHLFGEYGLVLLDADDPALRMLEADMFRTLIKRGDELERAYRHAGEAIRTLGYREQAEAAEGCANLFLYHGETAGGGQERTLLFRQGDEFVNRRGTVRIAAEELLEVAVQSPERLSNNVLTRPLMQDHVLPVLAAVLGQGEIAYWAQTSEAFRLLGMEMPIIVPRMSFTLVEPQLPKQMEKYGLSFGDVIERYPAKRQAWLDEREEWAIGEKFDQTRAQFEQLYTPLVELLSTLESGLSRLGDVNRERILREIAYLERRAKDAHARRFDAALRQMDRVAQSLWPSGKPQERVLNAMQFYNQYGTDWVKQLLDVPFATDGGHRLVYL</sequence>